<keyword evidence="3" id="KW-1015">Disulfide bond</keyword>
<keyword evidence="2" id="KW-0964">Secreted</keyword>
<dbReference type="InterPro" id="IPR001254">
    <property type="entry name" value="Trypsin_dom"/>
</dbReference>
<dbReference type="GO" id="GO:0006508">
    <property type="term" value="P:proteolysis"/>
    <property type="evidence" value="ECO:0007669"/>
    <property type="project" value="UniProtKB-KW"/>
</dbReference>
<dbReference type="CDD" id="cd00190">
    <property type="entry name" value="Tryp_SPc"/>
    <property type="match status" value="1"/>
</dbReference>
<keyword evidence="7" id="KW-1185">Reference proteome</keyword>
<dbReference type="PANTHER" id="PTHR24252">
    <property type="entry name" value="ACROSIN-RELATED"/>
    <property type="match status" value="1"/>
</dbReference>
<dbReference type="EMBL" id="KB202284">
    <property type="protein sequence ID" value="ESO90984.1"/>
    <property type="molecule type" value="Genomic_DNA"/>
</dbReference>
<dbReference type="InterPro" id="IPR001314">
    <property type="entry name" value="Peptidase_S1A"/>
</dbReference>
<evidence type="ECO:0000313" key="7">
    <source>
        <dbReference type="Proteomes" id="UP000030746"/>
    </source>
</evidence>
<protein>
    <recommendedName>
        <fullName evidence="5">Peptidase S1 domain-containing protein</fullName>
    </recommendedName>
</protein>
<dbReference type="GO" id="GO:0005576">
    <property type="term" value="C:extracellular region"/>
    <property type="evidence" value="ECO:0007669"/>
    <property type="project" value="UniProtKB-SubCell"/>
</dbReference>
<dbReference type="FunFam" id="2.40.10.10:FF:000038">
    <property type="entry name" value="Serine protease"/>
    <property type="match status" value="1"/>
</dbReference>
<dbReference type="GO" id="GO:0004252">
    <property type="term" value="F:serine-type endopeptidase activity"/>
    <property type="evidence" value="ECO:0007669"/>
    <property type="project" value="InterPro"/>
</dbReference>
<proteinExistence type="predicted"/>
<dbReference type="OMA" id="DWIENRT"/>
<dbReference type="InterPro" id="IPR033116">
    <property type="entry name" value="TRYPSIN_SER"/>
</dbReference>
<sequence length="232" mass="24260">IVGGVNTELCEFPWMVRLQVGSNLCSGSIIDETHVMTAGHCVSTNTASDMTVNVGEYDYSKTEAQDQVVGVSKITVHPDYQLDENDIAILTLDKPLTFNDCVQPVCLPEVGDSSALNKAQCTVTGWGTTSYGGKTSPILQEVTIPTYSGALCDAQFPNTTPTDPSVQICAGKPSGGADSCQGDSGGPLFCPVNGQYVQYGIVSYGDGCAIAGNAGVYTDVSAMTDFINSVTK</sequence>
<dbReference type="Proteomes" id="UP000030746">
    <property type="component" value="Unassembled WGS sequence"/>
</dbReference>
<dbReference type="OrthoDB" id="5981371at2759"/>
<gene>
    <name evidence="6" type="ORF">LOTGIDRAFT_122334</name>
</gene>
<name>V4BQ38_LOTGI</name>
<comment type="subcellular location">
    <subcellularLocation>
        <location evidence="1">Secreted</location>
    </subcellularLocation>
</comment>
<dbReference type="GeneID" id="20232088"/>
<keyword evidence="4" id="KW-0645">Protease</keyword>
<dbReference type="PROSITE" id="PS00134">
    <property type="entry name" value="TRYPSIN_HIS"/>
    <property type="match status" value="1"/>
</dbReference>
<dbReference type="STRING" id="225164.V4BQ38"/>
<dbReference type="InterPro" id="IPR018114">
    <property type="entry name" value="TRYPSIN_HIS"/>
</dbReference>
<dbReference type="AlphaFoldDB" id="V4BQ38"/>
<dbReference type="PRINTS" id="PR00722">
    <property type="entry name" value="CHYMOTRYPSIN"/>
</dbReference>
<dbReference type="RefSeq" id="XP_009058255.1">
    <property type="nucleotide sequence ID" value="XM_009060007.1"/>
</dbReference>
<evidence type="ECO:0000256" key="4">
    <source>
        <dbReference type="RuleBase" id="RU363034"/>
    </source>
</evidence>
<evidence type="ECO:0000256" key="3">
    <source>
        <dbReference type="ARBA" id="ARBA00023157"/>
    </source>
</evidence>
<dbReference type="HOGENOM" id="CLU_006842_7_0_1"/>
<keyword evidence="4" id="KW-0720">Serine protease</keyword>
<dbReference type="PROSITE" id="PS00135">
    <property type="entry name" value="TRYPSIN_SER"/>
    <property type="match status" value="1"/>
</dbReference>
<evidence type="ECO:0000256" key="2">
    <source>
        <dbReference type="ARBA" id="ARBA00022525"/>
    </source>
</evidence>
<dbReference type="InterPro" id="IPR009003">
    <property type="entry name" value="Peptidase_S1_PA"/>
</dbReference>
<evidence type="ECO:0000256" key="1">
    <source>
        <dbReference type="ARBA" id="ARBA00004613"/>
    </source>
</evidence>
<dbReference type="Pfam" id="PF00089">
    <property type="entry name" value="Trypsin"/>
    <property type="match status" value="1"/>
</dbReference>
<organism evidence="6 7">
    <name type="scientific">Lottia gigantea</name>
    <name type="common">Giant owl limpet</name>
    <dbReference type="NCBI Taxonomy" id="225164"/>
    <lineage>
        <taxon>Eukaryota</taxon>
        <taxon>Metazoa</taxon>
        <taxon>Spiralia</taxon>
        <taxon>Lophotrochozoa</taxon>
        <taxon>Mollusca</taxon>
        <taxon>Gastropoda</taxon>
        <taxon>Patellogastropoda</taxon>
        <taxon>Lottioidea</taxon>
        <taxon>Lottiidae</taxon>
        <taxon>Lottia</taxon>
    </lineage>
</organism>
<dbReference type="KEGG" id="lgi:LOTGIDRAFT_122334"/>
<dbReference type="CTD" id="20232088"/>
<dbReference type="SMART" id="SM00020">
    <property type="entry name" value="Tryp_SPc"/>
    <property type="match status" value="1"/>
</dbReference>
<reference evidence="6 7" key="1">
    <citation type="journal article" date="2013" name="Nature">
        <title>Insights into bilaterian evolution from three spiralian genomes.</title>
        <authorList>
            <person name="Simakov O."/>
            <person name="Marletaz F."/>
            <person name="Cho S.J."/>
            <person name="Edsinger-Gonzales E."/>
            <person name="Havlak P."/>
            <person name="Hellsten U."/>
            <person name="Kuo D.H."/>
            <person name="Larsson T."/>
            <person name="Lv J."/>
            <person name="Arendt D."/>
            <person name="Savage R."/>
            <person name="Osoegawa K."/>
            <person name="de Jong P."/>
            <person name="Grimwood J."/>
            <person name="Chapman J.A."/>
            <person name="Shapiro H."/>
            <person name="Aerts A."/>
            <person name="Otillar R.P."/>
            <person name="Terry A.Y."/>
            <person name="Boore J.L."/>
            <person name="Grigoriev I.V."/>
            <person name="Lindberg D.R."/>
            <person name="Seaver E.C."/>
            <person name="Weisblat D.A."/>
            <person name="Putnam N.H."/>
            <person name="Rokhsar D.S."/>
        </authorList>
    </citation>
    <scope>NUCLEOTIDE SEQUENCE [LARGE SCALE GENOMIC DNA]</scope>
</reference>
<dbReference type="PROSITE" id="PS50240">
    <property type="entry name" value="TRYPSIN_DOM"/>
    <property type="match status" value="1"/>
</dbReference>
<evidence type="ECO:0000259" key="5">
    <source>
        <dbReference type="PROSITE" id="PS50240"/>
    </source>
</evidence>
<dbReference type="SUPFAM" id="SSF50494">
    <property type="entry name" value="Trypsin-like serine proteases"/>
    <property type="match status" value="1"/>
</dbReference>
<dbReference type="Gene3D" id="2.40.10.10">
    <property type="entry name" value="Trypsin-like serine proteases"/>
    <property type="match status" value="1"/>
</dbReference>
<dbReference type="PANTHER" id="PTHR24252:SF7">
    <property type="entry name" value="HYALIN"/>
    <property type="match status" value="1"/>
</dbReference>
<evidence type="ECO:0000313" key="6">
    <source>
        <dbReference type="EMBL" id="ESO90984.1"/>
    </source>
</evidence>
<feature type="non-terminal residue" evidence="6">
    <location>
        <position position="1"/>
    </location>
</feature>
<accession>V4BQ38</accession>
<keyword evidence="4" id="KW-0378">Hydrolase</keyword>
<feature type="domain" description="Peptidase S1" evidence="5">
    <location>
        <begin position="1"/>
        <end position="232"/>
    </location>
</feature>
<dbReference type="InterPro" id="IPR043504">
    <property type="entry name" value="Peptidase_S1_PA_chymotrypsin"/>
</dbReference>